<protein>
    <submittedName>
        <fullName evidence="1">Uncharacterized protein</fullName>
    </submittedName>
</protein>
<evidence type="ECO:0000313" key="1">
    <source>
        <dbReference type="EMBL" id="KAJ9051680.1"/>
    </source>
</evidence>
<reference evidence="1" key="1">
    <citation type="submission" date="2022-04" db="EMBL/GenBank/DDBJ databases">
        <title>Genome of the entomopathogenic fungus Entomophthora muscae.</title>
        <authorList>
            <person name="Elya C."/>
            <person name="Lovett B.R."/>
            <person name="Lee E."/>
            <person name="Macias A.M."/>
            <person name="Hajek A.E."/>
            <person name="De Bivort B.L."/>
            <person name="Kasson M.T."/>
            <person name="De Fine Licht H.H."/>
            <person name="Stajich J.E."/>
        </authorList>
    </citation>
    <scope>NUCLEOTIDE SEQUENCE</scope>
    <source>
        <strain evidence="1">Berkeley</strain>
    </source>
</reference>
<comment type="caution">
    <text evidence="1">The sequence shown here is derived from an EMBL/GenBank/DDBJ whole genome shotgun (WGS) entry which is preliminary data.</text>
</comment>
<gene>
    <name evidence="1" type="ORF">DSO57_1002379</name>
</gene>
<proteinExistence type="predicted"/>
<dbReference type="Proteomes" id="UP001165960">
    <property type="component" value="Unassembled WGS sequence"/>
</dbReference>
<organism evidence="1 2">
    <name type="scientific">Entomophthora muscae</name>
    <dbReference type="NCBI Taxonomy" id="34485"/>
    <lineage>
        <taxon>Eukaryota</taxon>
        <taxon>Fungi</taxon>
        <taxon>Fungi incertae sedis</taxon>
        <taxon>Zoopagomycota</taxon>
        <taxon>Entomophthoromycotina</taxon>
        <taxon>Entomophthoromycetes</taxon>
        <taxon>Entomophthorales</taxon>
        <taxon>Entomophthoraceae</taxon>
        <taxon>Entomophthora</taxon>
    </lineage>
</organism>
<dbReference type="EMBL" id="QTSX02007105">
    <property type="protein sequence ID" value="KAJ9051680.1"/>
    <property type="molecule type" value="Genomic_DNA"/>
</dbReference>
<keyword evidence="2" id="KW-1185">Reference proteome</keyword>
<accession>A0ACC2RNP0</accession>
<sequence>MESLDNGNVMSLAIEDSSTSWEKVFGPSMLILNSSVSLFLNLLIVIGTLRAKNLRTLGSFLALQMAFLDLIFSIWGIGWFGLKMIYPTYIFTTSIIQIEASILHSGFFAWLASALLLTFHSYLEKTSYRPTRKFHKTLIWIQYFLWVLPIIVCIILGADGLFDIMPSGSYCGSLYSPGSLSSQITSIGFLFAICLPSFISAYFYSVILSNKSSPVRELIEPPDPVYLPRGFSFYQASTASLNKLKKGVSGPSFSQHRTALLVVAYPLMFFISFLPSAIVVLMELIYDSPRSTSSDAVVFGLSTLYKIAAPVFTIRTHSTVRNQVKLLLRISPSPNQSPEFLSSP</sequence>
<evidence type="ECO:0000313" key="2">
    <source>
        <dbReference type="Proteomes" id="UP001165960"/>
    </source>
</evidence>
<name>A0ACC2RNP0_9FUNG</name>